<evidence type="ECO:0000313" key="1">
    <source>
        <dbReference type="EMBL" id="KAF2540127.1"/>
    </source>
</evidence>
<evidence type="ECO:0000313" key="3">
    <source>
        <dbReference type="Proteomes" id="UP000712281"/>
    </source>
</evidence>
<sequence length="55" mass="6390">MTKKAIRDIEIEQSLTAQRLLCSYFTEEQLETPVLDFFKENLPDVSIEVEDNGEI</sequence>
<reference evidence="1" key="1">
    <citation type="submission" date="2019-12" db="EMBL/GenBank/DDBJ databases">
        <title>Genome sequencing and annotation of Brassica cretica.</title>
        <authorList>
            <person name="Studholme D.J."/>
            <person name="Sarris P.F."/>
        </authorList>
    </citation>
    <scope>NUCLEOTIDE SEQUENCE</scope>
    <source>
        <strain evidence="1">PFS-001/15</strain>
        <tissue evidence="1">Leaf</tissue>
    </source>
</reference>
<dbReference type="PANTHER" id="PTHR37248">
    <property type="entry name" value="TRANSLATION INITIATION FACTOR"/>
    <property type="match status" value="1"/>
</dbReference>
<comment type="caution">
    <text evidence="1">The sequence shown here is derived from an EMBL/GenBank/DDBJ whole genome shotgun (WGS) entry which is preliminary data.</text>
</comment>
<dbReference type="PANTHER" id="PTHR37248:SF1">
    <property type="entry name" value="TRANSLATION INITIATION FACTOR"/>
    <property type="match status" value="1"/>
</dbReference>
<dbReference type="Proteomes" id="UP000712281">
    <property type="component" value="Unassembled WGS sequence"/>
</dbReference>
<gene>
    <name evidence="2" type="ORF">F2Q68_00028584</name>
    <name evidence="1" type="ORF">F2Q68_00028586</name>
</gene>
<dbReference type="EMBL" id="QGKW02002005">
    <property type="protein sequence ID" value="KAF2540130.1"/>
    <property type="molecule type" value="Genomic_DNA"/>
</dbReference>
<proteinExistence type="predicted"/>
<protein>
    <submittedName>
        <fullName evidence="1">Uncharacterized protein</fullName>
    </submittedName>
</protein>
<dbReference type="EMBL" id="QGKW02002005">
    <property type="protein sequence ID" value="KAF2540127.1"/>
    <property type="molecule type" value="Genomic_DNA"/>
</dbReference>
<dbReference type="AlphaFoldDB" id="A0A8S9G665"/>
<accession>A0A8S9G665</accession>
<organism evidence="1 3">
    <name type="scientific">Brassica cretica</name>
    <name type="common">Mustard</name>
    <dbReference type="NCBI Taxonomy" id="69181"/>
    <lineage>
        <taxon>Eukaryota</taxon>
        <taxon>Viridiplantae</taxon>
        <taxon>Streptophyta</taxon>
        <taxon>Embryophyta</taxon>
        <taxon>Tracheophyta</taxon>
        <taxon>Spermatophyta</taxon>
        <taxon>Magnoliopsida</taxon>
        <taxon>eudicotyledons</taxon>
        <taxon>Gunneridae</taxon>
        <taxon>Pentapetalae</taxon>
        <taxon>rosids</taxon>
        <taxon>malvids</taxon>
        <taxon>Brassicales</taxon>
        <taxon>Brassicaceae</taxon>
        <taxon>Brassiceae</taxon>
        <taxon>Brassica</taxon>
    </lineage>
</organism>
<evidence type="ECO:0000313" key="2">
    <source>
        <dbReference type="EMBL" id="KAF2540130.1"/>
    </source>
</evidence>
<name>A0A8S9G665_BRACR</name>